<accession>A0ABR1JRH7</accession>
<reference evidence="1 2" key="1">
    <citation type="submission" date="2024-01" db="EMBL/GenBank/DDBJ databases">
        <title>A draft genome for the cacao thread blight pathogen Marasmiellus scandens.</title>
        <authorList>
            <person name="Baruah I.K."/>
            <person name="Leung J."/>
            <person name="Bukari Y."/>
            <person name="Amoako-Attah I."/>
            <person name="Meinhardt L.W."/>
            <person name="Bailey B.A."/>
            <person name="Cohen S.P."/>
        </authorList>
    </citation>
    <scope>NUCLEOTIDE SEQUENCE [LARGE SCALE GENOMIC DNA]</scope>
    <source>
        <strain evidence="1 2">GH-19</strain>
    </source>
</reference>
<evidence type="ECO:0000313" key="2">
    <source>
        <dbReference type="Proteomes" id="UP001498398"/>
    </source>
</evidence>
<evidence type="ECO:0000313" key="1">
    <source>
        <dbReference type="EMBL" id="KAK7466150.1"/>
    </source>
</evidence>
<comment type="caution">
    <text evidence="1">The sequence shown here is derived from an EMBL/GenBank/DDBJ whole genome shotgun (WGS) entry which is preliminary data.</text>
</comment>
<gene>
    <name evidence="1" type="ORF">VKT23_004875</name>
</gene>
<dbReference type="Proteomes" id="UP001498398">
    <property type="component" value="Unassembled WGS sequence"/>
</dbReference>
<sequence>MRSMSRNLCLPCPRLSPGPVPSASLPHEILVAILLHSFDATSIRKQGLDTINLVCQRIRADYYIRQETYKFLCPNIEDSSAFIKVVLDIAVSRHIVFLNLINIPVGEKLEELLQLKDGLNSAIEAHLCLRGYAKPFSDLFTHAFIPSCQNLVLDFDDIERIGDERFHFCLRPLTNLKHLSLSAFVHDTDDGEWTHFWDINGLVLNKCMPFALGSGNSYQCEQEASPSPLALLAIKATFGWEFPCDLQRWIDGCFDFRFVPVFESKGLRELLENRELEDEWTVGDLNCFLLEKGITANSSKAAAEFWEQGLSISKDRRKHLDSLNI</sequence>
<name>A0ABR1JRH7_9AGAR</name>
<organism evidence="1 2">
    <name type="scientific">Marasmiellus scandens</name>
    <dbReference type="NCBI Taxonomy" id="2682957"/>
    <lineage>
        <taxon>Eukaryota</taxon>
        <taxon>Fungi</taxon>
        <taxon>Dikarya</taxon>
        <taxon>Basidiomycota</taxon>
        <taxon>Agaricomycotina</taxon>
        <taxon>Agaricomycetes</taxon>
        <taxon>Agaricomycetidae</taxon>
        <taxon>Agaricales</taxon>
        <taxon>Marasmiineae</taxon>
        <taxon>Omphalotaceae</taxon>
        <taxon>Marasmiellus</taxon>
    </lineage>
</organism>
<protein>
    <recommendedName>
        <fullName evidence="3">F-box domain-containing protein</fullName>
    </recommendedName>
</protein>
<dbReference type="EMBL" id="JBANRG010000005">
    <property type="protein sequence ID" value="KAK7466150.1"/>
    <property type="molecule type" value="Genomic_DNA"/>
</dbReference>
<keyword evidence="2" id="KW-1185">Reference proteome</keyword>
<proteinExistence type="predicted"/>
<evidence type="ECO:0008006" key="3">
    <source>
        <dbReference type="Google" id="ProtNLM"/>
    </source>
</evidence>